<dbReference type="InterPro" id="IPR003323">
    <property type="entry name" value="OTU_dom"/>
</dbReference>
<accession>A0ABD2ZZG2</accession>
<name>A0ABD2ZZG2_9GENT</name>
<keyword evidence="4" id="KW-1185">Reference proteome</keyword>
<protein>
    <recommendedName>
        <fullName evidence="2">OTU domain-containing protein</fullName>
    </recommendedName>
</protein>
<sequence length="116" mass="12616">MVNKGEGSWNVAWDARPARWLHNPADSAWLLFGVCACLAAPPPPEADSSDVMSSLVEGKVDELRVQREMISTVAENQNSANFRVKGVPADGRCLFRAVAHVACLRKGGEDVPDENR</sequence>
<gene>
    <name evidence="3" type="ORF">ACH5RR_016381</name>
</gene>
<proteinExistence type="predicted"/>
<feature type="chain" id="PRO_5044819603" description="OTU domain-containing protein" evidence="1">
    <location>
        <begin position="40"/>
        <end position="116"/>
    </location>
</feature>
<dbReference type="AlphaFoldDB" id="A0ABD2ZZG2"/>
<evidence type="ECO:0000313" key="3">
    <source>
        <dbReference type="EMBL" id="KAL3523547.1"/>
    </source>
</evidence>
<feature type="signal peptide" evidence="1">
    <location>
        <begin position="1"/>
        <end position="39"/>
    </location>
</feature>
<dbReference type="Proteomes" id="UP001630127">
    <property type="component" value="Unassembled WGS sequence"/>
</dbReference>
<evidence type="ECO:0000259" key="2">
    <source>
        <dbReference type="PROSITE" id="PS50802"/>
    </source>
</evidence>
<dbReference type="EMBL" id="JBJUIK010000007">
    <property type="protein sequence ID" value="KAL3523547.1"/>
    <property type="molecule type" value="Genomic_DNA"/>
</dbReference>
<feature type="domain" description="OTU" evidence="2">
    <location>
        <begin position="82"/>
        <end position="116"/>
    </location>
</feature>
<keyword evidence="1" id="KW-0732">Signal</keyword>
<comment type="caution">
    <text evidence="3">The sequence shown here is derived from an EMBL/GenBank/DDBJ whole genome shotgun (WGS) entry which is preliminary data.</text>
</comment>
<organism evidence="3 4">
    <name type="scientific">Cinchona calisaya</name>
    <dbReference type="NCBI Taxonomy" id="153742"/>
    <lineage>
        <taxon>Eukaryota</taxon>
        <taxon>Viridiplantae</taxon>
        <taxon>Streptophyta</taxon>
        <taxon>Embryophyta</taxon>
        <taxon>Tracheophyta</taxon>
        <taxon>Spermatophyta</taxon>
        <taxon>Magnoliopsida</taxon>
        <taxon>eudicotyledons</taxon>
        <taxon>Gunneridae</taxon>
        <taxon>Pentapetalae</taxon>
        <taxon>asterids</taxon>
        <taxon>lamiids</taxon>
        <taxon>Gentianales</taxon>
        <taxon>Rubiaceae</taxon>
        <taxon>Cinchonoideae</taxon>
        <taxon>Cinchoneae</taxon>
        <taxon>Cinchona</taxon>
    </lineage>
</organism>
<evidence type="ECO:0000256" key="1">
    <source>
        <dbReference type="SAM" id="SignalP"/>
    </source>
</evidence>
<dbReference type="PROSITE" id="PS50802">
    <property type="entry name" value="OTU"/>
    <property type="match status" value="1"/>
</dbReference>
<dbReference type="Gene3D" id="3.90.70.80">
    <property type="match status" value="1"/>
</dbReference>
<reference evidence="3 4" key="1">
    <citation type="submission" date="2024-11" db="EMBL/GenBank/DDBJ databases">
        <title>A near-complete genome assembly of Cinchona calisaya.</title>
        <authorList>
            <person name="Lian D.C."/>
            <person name="Zhao X.W."/>
            <person name="Wei L."/>
        </authorList>
    </citation>
    <scope>NUCLEOTIDE SEQUENCE [LARGE SCALE GENOMIC DNA]</scope>
    <source>
        <tissue evidence="3">Nenye</tissue>
    </source>
</reference>
<evidence type="ECO:0000313" key="4">
    <source>
        <dbReference type="Proteomes" id="UP001630127"/>
    </source>
</evidence>